<organism evidence="3 6">
    <name type="scientific">Stanieria cyanosphaera (strain ATCC 29371 / PCC 7437)</name>
    <dbReference type="NCBI Taxonomy" id="111780"/>
    <lineage>
        <taxon>Bacteria</taxon>
        <taxon>Bacillati</taxon>
        <taxon>Cyanobacteriota</taxon>
        <taxon>Cyanophyceae</taxon>
        <taxon>Pleurocapsales</taxon>
        <taxon>Dermocarpellaceae</taxon>
        <taxon>Stanieria</taxon>
    </lineage>
</organism>
<dbReference type="KEGG" id="scs:Sta7437_4556"/>
<name>K9XWE0_STAC7</name>
<sequence length="278" mass="31064">MSRPSNNSKGNPELLVKAAAAKKKDAEERLEKAIQQVLDSGETITFNAIAEAAGLSVSYLYKYPEIKNRLAELRNQQKAAIGGIVNKTPQFQPATDKSKAVIISKLRQENRRLRNENEDLKKHIEIAQGKVIELRQVEAENNRLKARIKELEQSLTNAKVTPINQKKQSDISSNILTQLQVVGVKLNPTLTKTIHTASDEIVLDAIEALKDQLTKQDIPNAGGWLNKAIQEGWTKSETIHQQPNQPEQKIVKAGDKPQKEQVSLTQLKKLSSIFNKDE</sequence>
<feature type="compositionally biased region" description="Polar residues" evidence="2">
    <location>
        <begin position="238"/>
        <end position="247"/>
    </location>
</feature>
<dbReference type="EMBL" id="CP003654">
    <property type="protein sequence ID" value="AFZ38015.1"/>
    <property type="molecule type" value="Genomic_DNA"/>
</dbReference>
<gene>
    <name evidence="3" type="ordered locus">Sta7437_3399</name>
    <name evidence="4" type="ordered locus">Sta7437_4061</name>
    <name evidence="5" type="ordered locus">Sta7437_4556</name>
</gene>
<dbReference type="Proteomes" id="UP000010473">
    <property type="component" value="Chromosome"/>
</dbReference>
<dbReference type="STRING" id="111780.Sta7437_3399"/>
<dbReference type="EMBL" id="CP003653">
    <property type="protein sequence ID" value="AFZ37538.1"/>
    <property type="molecule type" value="Genomic_DNA"/>
</dbReference>
<dbReference type="AlphaFoldDB" id="K9XWE0"/>
<protein>
    <submittedName>
        <fullName evidence="3">Uncharacterized protein</fullName>
    </submittedName>
</protein>
<dbReference type="eggNOG" id="ENOG5030D09">
    <property type="taxonomic scope" value="Bacteria"/>
</dbReference>
<dbReference type="HOGENOM" id="CLU_085994_0_0_3"/>
<dbReference type="EMBL" id="CP003653">
    <property type="protein sequence ID" value="AFZ36905.1"/>
    <property type="molecule type" value="Genomic_DNA"/>
</dbReference>
<keyword evidence="1" id="KW-0175">Coiled coil</keyword>
<accession>K9XWE0</accession>
<dbReference type="InterPro" id="IPR046229">
    <property type="entry name" value="TnpC-like"/>
</dbReference>
<evidence type="ECO:0000313" key="3">
    <source>
        <dbReference type="EMBL" id="AFZ36905.1"/>
    </source>
</evidence>
<feature type="coiled-coil region" evidence="1">
    <location>
        <begin position="103"/>
        <end position="161"/>
    </location>
</feature>
<dbReference type="Pfam" id="PF19776">
    <property type="entry name" value="DUF6262"/>
    <property type="match status" value="1"/>
</dbReference>
<reference evidence="6" key="3">
    <citation type="journal article" date="2013" name="Proc. Natl. Acad. Sci. U.S.A.">
        <title>Improving the coverage of the cyanobacterial phylum using diversity-driven genome sequencing.</title>
        <authorList>
            <person name="Shih P.M."/>
            <person name="Wu D."/>
            <person name="Latifi A."/>
            <person name="Axen S.D."/>
            <person name="Fewer D.P."/>
            <person name="Talla E."/>
            <person name="Calteau A."/>
            <person name="Cai F."/>
            <person name="Tandeau de Marsac N."/>
            <person name="Rippka R."/>
            <person name="Herdman M."/>
            <person name="Sivonen K."/>
            <person name="Coursin T."/>
            <person name="Laurent T."/>
            <person name="Goodwin L."/>
            <person name="Nolan M."/>
            <person name="Davenport K.W."/>
            <person name="Han C.S."/>
            <person name="Rubin E.M."/>
            <person name="Eisen J.A."/>
            <person name="Woyke T."/>
            <person name="Gugger M."/>
            <person name="Kerfeld C.A."/>
        </authorList>
    </citation>
    <scope>NUCLEOTIDE SEQUENCE [LARGE SCALE GENOMIC DNA]</scope>
    <source>
        <strain evidence="6">ATCC 29371 / PCC 7437</strain>
        <plasmid evidence="6">Plasmid pSTA7437.01</plasmid>
    </source>
</reference>
<geneLocation type="plasmid" evidence="5 6">
    <name>pSTA7437.01</name>
</geneLocation>
<evidence type="ECO:0000313" key="4">
    <source>
        <dbReference type="EMBL" id="AFZ37538.1"/>
    </source>
</evidence>
<dbReference type="RefSeq" id="WP_015194567.1">
    <property type="nucleotide sequence ID" value="NC_019748.1"/>
</dbReference>
<dbReference type="KEGG" id="scs:Sta7437_4061"/>
<feature type="compositionally biased region" description="Basic and acidic residues" evidence="2">
    <location>
        <begin position="249"/>
        <end position="259"/>
    </location>
</feature>
<proteinExistence type="predicted"/>
<evidence type="ECO:0000256" key="1">
    <source>
        <dbReference type="SAM" id="Coils"/>
    </source>
</evidence>
<evidence type="ECO:0000313" key="6">
    <source>
        <dbReference type="Proteomes" id="UP000010473"/>
    </source>
</evidence>
<dbReference type="Proteomes" id="UP000010473">
    <property type="component" value="Plasmid pSTA7437.01"/>
</dbReference>
<dbReference type="KEGG" id="scs:Sta7437_3399"/>
<reference evidence="5" key="2">
    <citation type="submission" date="2012-06" db="EMBL/GenBank/DDBJ databases">
        <title>Finished plasmid 1 of genome of Stanieria cyanosphaera PCC 7437.</title>
        <authorList>
            <consortium name="US DOE Joint Genome Institute"/>
            <person name="Gugger M."/>
            <person name="Coursin T."/>
            <person name="Rippka R."/>
            <person name="Tandeau De Marsac N."/>
            <person name="Huntemann M."/>
            <person name="Wei C.-L."/>
            <person name="Han J."/>
            <person name="Detter J.C."/>
            <person name="Han C."/>
            <person name="Tapia R."/>
            <person name="Davenport K."/>
            <person name="Daligault H."/>
            <person name="Erkkila T."/>
            <person name="Gu W."/>
            <person name="Munk A.C.C."/>
            <person name="Teshima H."/>
            <person name="Xu Y."/>
            <person name="Chain P."/>
            <person name="Chen A."/>
            <person name="Krypides N."/>
            <person name="Mavromatis K."/>
            <person name="Markowitz V."/>
            <person name="Szeto E."/>
            <person name="Ivanova N."/>
            <person name="Mikhailova N."/>
            <person name="Ovchinnikova G."/>
            <person name="Pagani I."/>
            <person name="Pati A."/>
            <person name="Goodwin L."/>
            <person name="Peters L."/>
            <person name="Pitluck S."/>
            <person name="Woyke T."/>
            <person name="Kerfeld C."/>
        </authorList>
    </citation>
    <scope>NUCLEOTIDE SEQUENCE</scope>
    <source>
        <strain evidence="5">PCC 7437</strain>
        <plasmid evidence="5">pSTA7437.01</plasmid>
    </source>
</reference>
<evidence type="ECO:0000256" key="2">
    <source>
        <dbReference type="SAM" id="MobiDB-lite"/>
    </source>
</evidence>
<keyword evidence="5" id="KW-0614">Plasmid</keyword>
<reference evidence="3" key="1">
    <citation type="submission" date="2012-06" db="EMBL/GenBank/DDBJ databases">
        <title>Finished chromosome of genome of Stanieria cyanosphaera PCC 7437.</title>
        <authorList>
            <consortium name="US DOE Joint Genome Institute"/>
            <person name="Gugger M."/>
            <person name="Coursin T."/>
            <person name="Rippka R."/>
            <person name="Tandeau De Marsac N."/>
            <person name="Huntemann M."/>
            <person name="Wei C.-L."/>
            <person name="Han J."/>
            <person name="Detter J.C."/>
            <person name="Han C."/>
            <person name="Tapia R."/>
            <person name="Davenport K."/>
            <person name="Daligault H."/>
            <person name="Erkkila T."/>
            <person name="Gu W."/>
            <person name="Munk A.C.C."/>
            <person name="Teshima H."/>
            <person name="Xu Y."/>
            <person name="Chain P."/>
            <person name="Chen A."/>
            <person name="Krypides N."/>
            <person name="Mavromatis K."/>
            <person name="Markowitz V."/>
            <person name="Szeto E."/>
            <person name="Ivanova N."/>
            <person name="Mikhailova N."/>
            <person name="Ovchinnikova G."/>
            <person name="Pagani I."/>
            <person name="Pati A."/>
            <person name="Goodwin L."/>
            <person name="Peters L."/>
            <person name="Pitluck S."/>
            <person name="Woyke T."/>
            <person name="Kerfeld C."/>
        </authorList>
    </citation>
    <scope>NUCLEOTIDE SEQUENCE</scope>
    <source>
        <strain evidence="3">PCC 7437</strain>
    </source>
</reference>
<dbReference type="OrthoDB" id="533336at2"/>
<evidence type="ECO:0000313" key="5">
    <source>
        <dbReference type="EMBL" id="AFZ38015.1"/>
    </source>
</evidence>
<feature type="region of interest" description="Disordered" evidence="2">
    <location>
        <begin position="238"/>
        <end position="262"/>
    </location>
</feature>
<keyword evidence="6" id="KW-1185">Reference proteome</keyword>